<evidence type="ECO:0000313" key="2">
    <source>
        <dbReference type="Proteomes" id="UP001055117"/>
    </source>
</evidence>
<reference evidence="1 2" key="1">
    <citation type="journal article" date="2021" name="Front. Microbiol.">
        <title>Comprehensive Comparative Genomics and Phenotyping of Methylobacterium Species.</title>
        <authorList>
            <person name="Alessa O."/>
            <person name="Ogura Y."/>
            <person name="Fujitani Y."/>
            <person name="Takami H."/>
            <person name="Hayashi T."/>
            <person name="Sahin N."/>
            <person name="Tani A."/>
        </authorList>
    </citation>
    <scope>NUCLEOTIDE SEQUENCE [LARGE SCALE GENOMIC DNA]</scope>
    <source>
        <strain evidence="1 2">DSM 23679</strain>
    </source>
</reference>
<proteinExistence type="predicted"/>
<gene>
    <name evidence="1" type="ORF">AFCDBAGC_2650</name>
</gene>
<dbReference type="Proteomes" id="UP001055117">
    <property type="component" value="Unassembled WGS sequence"/>
</dbReference>
<dbReference type="EMBL" id="BPQG01000037">
    <property type="protein sequence ID" value="GJD44783.1"/>
    <property type="molecule type" value="Genomic_DNA"/>
</dbReference>
<comment type="caution">
    <text evidence="1">The sequence shown here is derived from an EMBL/GenBank/DDBJ whole genome shotgun (WGS) entry which is preliminary data.</text>
</comment>
<accession>A0ABQ4QHQ9</accession>
<evidence type="ECO:0008006" key="3">
    <source>
        <dbReference type="Google" id="ProtNLM"/>
    </source>
</evidence>
<organism evidence="1 2">
    <name type="scientific">Methylobacterium cerastii</name>
    <dbReference type="NCBI Taxonomy" id="932741"/>
    <lineage>
        <taxon>Bacteria</taxon>
        <taxon>Pseudomonadati</taxon>
        <taxon>Pseudomonadota</taxon>
        <taxon>Alphaproteobacteria</taxon>
        <taxon>Hyphomicrobiales</taxon>
        <taxon>Methylobacteriaceae</taxon>
        <taxon>Methylobacterium</taxon>
    </lineage>
</organism>
<evidence type="ECO:0000313" key="1">
    <source>
        <dbReference type="EMBL" id="GJD44783.1"/>
    </source>
</evidence>
<protein>
    <recommendedName>
        <fullName evidence="3">Secreted protein</fullName>
    </recommendedName>
</protein>
<keyword evidence="2" id="KW-1185">Reference proteome</keyword>
<name>A0ABQ4QHQ9_9HYPH</name>
<sequence length="101" mass="10195">MALCALGNVPGVPSGLVSVTTGGATTTVCVSDRSTSVKVRFAVAVSKSALPDVRASSRTTWVSMVSAASTGASFEPVTVKVMVFEAEAEVVSARLSLTVTS</sequence>